<organism evidence="1 2">
    <name type="scientific">Ajellomyces capsulatus</name>
    <name type="common">Darling's disease fungus</name>
    <name type="synonym">Histoplasma capsulatum</name>
    <dbReference type="NCBI Taxonomy" id="5037"/>
    <lineage>
        <taxon>Eukaryota</taxon>
        <taxon>Fungi</taxon>
        <taxon>Dikarya</taxon>
        <taxon>Ascomycota</taxon>
        <taxon>Pezizomycotina</taxon>
        <taxon>Eurotiomycetes</taxon>
        <taxon>Eurotiomycetidae</taxon>
        <taxon>Onygenales</taxon>
        <taxon>Ajellomycetaceae</taxon>
        <taxon>Histoplasma</taxon>
    </lineage>
</organism>
<protein>
    <submittedName>
        <fullName evidence="1">Uncharacterized protein</fullName>
    </submittedName>
</protein>
<proteinExistence type="predicted"/>
<reference evidence="1" key="1">
    <citation type="submission" date="2021-01" db="EMBL/GenBank/DDBJ databases">
        <title>Chromosome-level genome assembly of a human fungal pathogen reveals clustering of transcriptionally co-regulated genes.</title>
        <authorList>
            <person name="Voorhies M."/>
            <person name="Cohen S."/>
            <person name="Shea T.P."/>
            <person name="Petrus S."/>
            <person name="Munoz J.F."/>
            <person name="Poplawski S."/>
            <person name="Goldman W.E."/>
            <person name="Michael T."/>
            <person name="Cuomo C.A."/>
            <person name="Sil A."/>
            <person name="Beyhan S."/>
        </authorList>
    </citation>
    <scope>NUCLEOTIDE SEQUENCE</scope>
    <source>
        <strain evidence="1">WU24</strain>
    </source>
</reference>
<name>A0A8A1M274_AJECA</name>
<evidence type="ECO:0000313" key="1">
    <source>
        <dbReference type="EMBL" id="QSS58542.1"/>
    </source>
</evidence>
<accession>A0A8A1M274</accession>
<dbReference type="VEuPathDB" id="FungiDB:I7I51_07969"/>
<dbReference type="Proteomes" id="UP000663671">
    <property type="component" value="Chromosome 2"/>
</dbReference>
<gene>
    <name evidence="1" type="ORF">I7I51_07969</name>
</gene>
<dbReference type="AlphaFoldDB" id="A0A8A1M274"/>
<evidence type="ECO:0000313" key="2">
    <source>
        <dbReference type="Proteomes" id="UP000663671"/>
    </source>
</evidence>
<dbReference type="EMBL" id="CP069109">
    <property type="protein sequence ID" value="QSS58542.1"/>
    <property type="molecule type" value="Genomic_DNA"/>
</dbReference>
<sequence length="153" mass="17295">MKHLLRSIIRCDKNNKRFTAKTQRKFAVATCAASSSQSQCGVARDSENRGKDGGFRLLRDSHFNLFQVARMERGKMKDTNIATPRLRTSEVHAKASLFPAIAWFSISRGNGGVQTTPYGDIINNNERSKTSRWIKSRRSPLKPSLEFEFSISN</sequence>